<dbReference type="Proteomes" id="UP001362999">
    <property type="component" value="Unassembled WGS sequence"/>
</dbReference>
<reference evidence="1 2" key="1">
    <citation type="journal article" date="2024" name="J Genomics">
        <title>Draft genome sequencing and assembly of Favolaschia claudopus CIRM-BRFM 2984 isolated from oak limbs.</title>
        <authorList>
            <person name="Navarro D."/>
            <person name="Drula E."/>
            <person name="Chaduli D."/>
            <person name="Cazenave R."/>
            <person name="Ahrendt S."/>
            <person name="Wang J."/>
            <person name="Lipzen A."/>
            <person name="Daum C."/>
            <person name="Barry K."/>
            <person name="Grigoriev I.V."/>
            <person name="Favel A."/>
            <person name="Rosso M.N."/>
            <person name="Martin F."/>
        </authorList>
    </citation>
    <scope>NUCLEOTIDE SEQUENCE [LARGE SCALE GENOMIC DNA]</scope>
    <source>
        <strain evidence="1 2">CIRM-BRFM 2984</strain>
    </source>
</reference>
<comment type="caution">
    <text evidence="1">The sequence shown here is derived from an EMBL/GenBank/DDBJ whole genome shotgun (WGS) entry which is preliminary data.</text>
</comment>
<dbReference type="AlphaFoldDB" id="A0AAW0CEL9"/>
<proteinExistence type="predicted"/>
<name>A0AAW0CEL9_9AGAR</name>
<protein>
    <submittedName>
        <fullName evidence="1">Uncharacterized protein</fullName>
    </submittedName>
</protein>
<organism evidence="1 2">
    <name type="scientific">Favolaschia claudopus</name>
    <dbReference type="NCBI Taxonomy" id="2862362"/>
    <lineage>
        <taxon>Eukaryota</taxon>
        <taxon>Fungi</taxon>
        <taxon>Dikarya</taxon>
        <taxon>Basidiomycota</taxon>
        <taxon>Agaricomycotina</taxon>
        <taxon>Agaricomycetes</taxon>
        <taxon>Agaricomycetidae</taxon>
        <taxon>Agaricales</taxon>
        <taxon>Marasmiineae</taxon>
        <taxon>Mycenaceae</taxon>
        <taxon>Favolaschia</taxon>
    </lineage>
</organism>
<sequence>MARLKTKADTPLPSSKYVCFGPKRNPNPARIKPGKASFIILYFSSLQPVYYSMPATWYPEGYAPQQQYYYPPGPPPLSAATSNPNPPRWQGYHHAQAMRLKNNADSGKTSSRSQSSGQVATVPMPLARSAASRAVSGSSKSHKHKPADELVDGVDYFKIGDMVRIRRWTQQTDCYTDWKIGQIVRPILSEHEDETVPKRSYICSYEHGPDNVRKEKIFSPALKEIASVQAQPMPPHVGYKPGATMFAPIPFAKAPGYPGNLNGVVYSTVTLLTAPNEQGNVAVRVLAGPGAKREINNIAVEHIWPYHADSAQMLRRNGAKVIDALG</sequence>
<accession>A0AAW0CEL9</accession>
<dbReference type="EMBL" id="JAWWNJ010000017">
    <property type="protein sequence ID" value="KAK7038132.1"/>
    <property type="molecule type" value="Genomic_DNA"/>
</dbReference>
<evidence type="ECO:0000313" key="2">
    <source>
        <dbReference type="Proteomes" id="UP001362999"/>
    </source>
</evidence>
<keyword evidence="2" id="KW-1185">Reference proteome</keyword>
<gene>
    <name evidence="1" type="ORF">R3P38DRAFT_3182239</name>
</gene>
<evidence type="ECO:0000313" key="1">
    <source>
        <dbReference type="EMBL" id="KAK7038132.1"/>
    </source>
</evidence>